<keyword evidence="8 11" id="KW-1133">Transmembrane helix</keyword>
<dbReference type="Gene3D" id="6.10.340.10">
    <property type="match status" value="1"/>
</dbReference>
<evidence type="ECO:0000256" key="7">
    <source>
        <dbReference type="ARBA" id="ARBA00022840"/>
    </source>
</evidence>
<keyword evidence="3 13" id="KW-0808">Transferase</keyword>
<feature type="domain" description="Histidine kinase" evidence="12">
    <location>
        <begin position="466"/>
        <end position="581"/>
    </location>
</feature>
<evidence type="ECO:0000256" key="2">
    <source>
        <dbReference type="ARBA" id="ARBA00022475"/>
    </source>
</evidence>
<feature type="transmembrane region" description="Helical" evidence="11">
    <location>
        <begin position="12"/>
        <end position="35"/>
    </location>
</feature>
<evidence type="ECO:0000256" key="5">
    <source>
        <dbReference type="ARBA" id="ARBA00022741"/>
    </source>
</evidence>
<proteinExistence type="predicted"/>
<dbReference type="Pfam" id="PF06580">
    <property type="entry name" value="His_kinase"/>
    <property type="match status" value="1"/>
</dbReference>
<dbReference type="InterPro" id="IPR003594">
    <property type="entry name" value="HATPase_dom"/>
</dbReference>
<evidence type="ECO:0000256" key="9">
    <source>
        <dbReference type="ARBA" id="ARBA00023012"/>
    </source>
</evidence>
<evidence type="ECO:0000256" key="8">
    <source>
        <dbReference type="ARBA" id="ARBA00022989"/>
    </source>
</evidence>
<keyword evidence="6 13" id="KW-0418">Kinase</keyword>
<evidence type="ECO:0000256" key="4">
    <source>
        <dbReference type="ARBA" id="ARBA00022692"/>
    </source>
</evidence>
<dbReference type="Pfam" id="PF02743">
    <property type="entry name" value="dCache_1"/>
    <property type="match status" value="1"/>
</dbReference>
<dbReference type="SMART" id="SM00387">
    <property type="entry name" value="HATPase_c"/>
    <property type="match status" value="1"/>
</dbReference>
<dbReference type="RefSeq" id="WP_204605051.1">
    <property type="nucleotide sequence ID" value="NZ_JBHSED010000058.1"/>
</dbReference>
<evidence type="ECO:0000256" key="6">
    <source>
        <dbReference type="ARBA" id="ARBA00022777"/>
    </source>
</evidence>
<dbReference type="GO" id="GO:0004673">
    <property type="term" value="F:protein histidine kinase activity"/>
    <property type="evidence" value="ECO:0007669"/>
    <property type="project" value="UniProtKB-EC"/>
</dbReference>
<accession>A0ABV8SGI8</accession>
<evidence type="ECO:0000259" key="12">
    <source>
        <dbReference type="PROSITE" id="PS50109"/>
    </source>
</evidence>
<keyword evidence="14" id="KW-1185">Reference proteome</keyword>
<dbReference type="EC" id="2.7.13.3" evidence="13"/>
<dbReference type="SUPFAM" id="SSF55874">
    <property type="entry name" value="ATPase domain of HSP90 chaperone/DNA topoisomerase II/histidine kinase"/>
    <property type="match status" value="1"/>
</dbReference>
<evidence type="ECO:0000256" key="10">
    <source>
        <dbReference type="ARBA" id="ARBA00023136"/>
    </source>
</evidence>
<comment type="subcellular location">
    <subcellularLocation>
        <location evidence="1">Cell membrane</location>
        <topology evidence="1">Multi-pass membrane protein</topology>
    </subcellularLocation>
</comment>
<keyword evidence="9" id="KW-0902">Two-component regulatory system</keyword>
<evidence type="ECO:0000256" key="11">
    <source>
        <dbReference type="SAM" id="Phobius"/>
    </source>
</evidence>
<evidence type="ECO:0000313" key="14">
    <source>
        <dbReference type="Proteomes" id="UP001595755"/>
    </source>
</evidence>
<sequence length="590" mass="67551">MRNWMNLSLRRKLSIIIMISTLVPLLSLGAFTYIISSKVTEEKTKQSGIDTLRQMEGKLRFLIDDVENISMFLIGHYDIQRYLIEAEEDEQLKSRILNLMLNLSSSKKYILNITIYPNNATSALSNSTIYASNLDEQVNLYQVKSKMWTGIYTVSNFSGRHEVLSFIRPLRSIYNYENIGWLVISLDESVISEYWSEPNLGDGQGQLALLNEQGIVLSSTEKQWLSQPYDKLFPKLWSRLHSGDHGETVYGENKDKKTILYYRQPTTGWTFVGSIPYELYSSQNRYILLLTAVAVLITIAINVGLVLFVIQRVTNPLRVLTRLLTKVNPDGPMPVYHSTAKDEIGRLGESYNLLGKHIEQLKAQLIRDETRKKEADIRALQAQINPHFLYNTLSSIHWMALMTQEKRIAEMVGALSDFLQFSLNKGSDYCPVHQEVAHIRNYAQIQSIRYPDKFEVDCTVDPSLEERMMLKLLLQPLLENAMIHGIQKKPGKGTIGVYLEREGNRMNVLVIDDGIGMTEERLEAVRAQLHSGGDAYAPHSSYGLRNVNERLSLHYGPQSRLRIESKHQIGTRITFSIPLREESYENHDRG</sequence>
<keyword evidence="10 11" id="KW-0472">Membrane</keyword>
<dbReference type="Gene3D" id="3.30.450.20">
    <property type="entry name" value="PAS domain"/>
    <property type="match status" value="1"/>
</dbReference>
<dbReference type="PANTHER" id="PTHR34220:SF7">
    <property type="entry name" value="SENSOR HISTIDINE KINASE YPDA"/>
    <property type="match status" value="1"/>
</dbReference>
<dbReference type="InterPro" id="IPR036890">
    <property type="entry name" value="HATPase_C_sf"/>
</dbReference>
<protein>
    <submittedName>
        <fullName evidence="13">Sensor histidine kinase</fullName>
        <ecNumber evidence="13">2.7.13.3</ecNumber>
    </submittedName>
</protein>
<keyword evidence="2" id="KW-1003">Cell membrane</keyword>
<name>A0ABV8SGI8_9BACL</name>
<feature type="transmembrane region" description="Helical" evidence="11">
    <location>
        <begin position="286"/>
        <end position="310"/>
    </location>
</feature>
<dbReference type="InterPro" id="IPR005467">
    <property type="entry name" value="His_kinase_dom"/>
</dbReference>
<dbReference type="InterPro" id="IPR033479">
    <property type="entry name" value="dCache_1"/>
</dbReference>
<keyword evidence="5" id="KW-0547">Nucleotide-binding</keyword>
<keyword evidence="4 11" id="KW-0812">Transmembrane</keyword>
<evidence type="ECO:0000256" key="1">
    <source>
        <dbReference type="ARBA" id="ARBA00004651"/>
    </source>
</evidence>
<evidence type="ECO:0000256" key="3">
    <source>
        <dbReference type="ARBA" id="ARBA00022679"/>
    </source>
</evidence>
<gene>
    <name evidence="13" type="ORF">ACFO1S_23425</name>
</gene>
<dbReference type="CDD" id="cd18774">
    <property type="entry name" value="PDC2_HK_sensor"/>
    <property type="match status" value="1"/>
</dbReference>
<dbReference type="PROSITE" id="PS50109">
    <property type="entry name" value="HIS_KIN"/>
    <property type="match status" value="1"/>
</dbReference>
<keyword evidence="7" id="KW-0067">ATP-binding</keyword>
<dbReference type="PANTHER" id="PTHR34220">
    <property type="entry name" value="SENSOR HISTIDINE KINASE YPDA"/>
    <property type="match status" value="1"/>
</dbReference>
<comment type="caution">
    <text evidence="13">The sequence shown here is derived from an EMBL/GenBank/DDBJ whole genome shotgun (WGS) entry which is preliminary data.</text>
</comment>
<dbReference type="Gene3D" id="3.30.565.10">
    <property type="entry name" value="Histidine kinase-like ATPase, C-terminal domain"/>
    <property type="match status" value="1"/>
</dbReference>
<dbReference type="InterPro" id="IPR050640">
    <property type="entry name" value="Bact_2-comp_sensor_kinase"/>
</dbReference>
<dbReference type="Proteomes" id="UP001595755">
    <property type="component" value="Unassembled WGS sequence"/>
</dbReference>
<dbReference type="InterPro" id="IPR010559">
    <property type="entry name" value="Sig_transdc_His_kin_internal"/>
</dbReference>
<evidence type="ECO:0000313" key="13">
    <source>
        <dbReference type="EMBL" id="MFC4306380.1"/>
    </source>
</evidence>
<dbReference type="EMBL" id="JBHSED010000058">
    <property type="protein sequence ID" value="MFC4306380.1"/>
    <property type="molecule type" value="Genomic_DNA"/>
</dbReference>
<organism evidence="13 14">
    <name type="scientific">Cohnella boryungensis</name>
    <dbReference type="NCBI Taxonomy" id="768479"/>
    <lineage>
        <taxon>Bacteria</taxon>
        <taxon>Bacillati</taxon>
        <taxon>Bacillota</taxon>
        <taxon>Bacilli</taxon>
        <taxon>Bacillales</taxon>
        <taxon>Paenibacillaceae</taxon>
        <taxon>Cohnella</taxon>
    </lineage>
</organism>
<dbReference type="Pfam" id="PF02518">
    <property type="entry name" value="HATPase_c"/>
    <property type="match status" value="1"/>
</dbReference>
<reference evidence="14" key="1">
    <citation type="journal article" date="2019" name="Int. J. Syst. Evol. Microbiol.">
        <title>The Global Catalogue of Microorganisms (GCM) 10K type strain sequencing project: providing services to taxonomists for standard genome sequencing and annotation.</title>
        <authorList>
            <consortium name="The Broad Institute Genomics Platform"/>
            <consortium name="The Broad Institute Genome Sequencing Center for Infectious Disease"/>
            <person name="Wu L."/>
            <person name="Ma J."/>
        </authorList>
    </citation>
    <scope>NUCLEOTIDE SEQUENCE [LARGE SCALE GENOMIC DNA]</scope>
    <source>
        <strain evidence="14">CGMCC 4.1641</strain>
    </source>
</reference>
<dbReference type="CDD" id="cd06225">
    <property type="entry name" value="HAMP"/>
    <property type="match status" value="1"/>
</dbReference>